<feature type="region of interest" description="Disordered" evidence="2">
    <location>
        <begin position="1540"/>
        <end position="1620"/>
    </location>
</feature>
<dbReference type="InterPro" id="IPR003599">
    <property type="entry name" value="Ig_sub"/>
</dbReference>
<dbReference type="InterPro" id="IPR003598">
    <property type="entry name" value="Ig_sub2"/>
</dbReference>
<dbReference type="SMART" id="SM00408">
    <property type="entry name" value="IGc2"/>
    <property type="match status" value="3"/>
</dbReference>
<comment type="caution">
    <text evidence="4">The sequence shown here is derived from an EMBL/GenBank/DDBJ whole genome shotgun (WGS) entry which is preliminary data.</text>
</comment>
<feature type="domain" description="Ig-like" evidence="3">
    <location>
        <begin position="172"/>
        <end position="251"/>
    </location>
</feature>
<feature type="domain" description="Ig-like" evidence="3">
    <location>
        <begin position="262"/>
        <end position="341"/>
    </location>
</feature>
<dbReference type="Pfam" id="PF25431">
    <property type="entry name" value="zf-C17orf113"/>
    <property type="match status" value="1"/>
</dbReference>
<dbReference type="InterPro" id="IPR007110">
    <property type="entry name" value="Ig-like_dom"/>
</dbReference>
<name>A0A2B4R780_STYPI</name>
<protein>
    <submittedName>
        <fullName evidence="4">Protein CEPU-1</fullName>
    </submittedName>
</protein>
<evidence type="ECO:0000313" key="5">
    <source>
        <dbReference type="Proteomes" id="UP000225706"/>
    </source>
</evidence>
<dbReference type="InterPro" id="IPR011009">
    <property type="entry name" value="Kinase-like_dom_sf"/>
</dbReference>
<dbReference type="PANTHER" id="PTHR46880:SF5">
    <property type="entry name" value="DUF4371 DOMAIN-CONTAINING PROTEIN"/>
    <property type="match status" value="1"/>
</dbReference>
<feature type="compositionally biased region" description="Basic residues" evidence="2">
    <location>
        <begin position="1576"/>
        <end position="1592"/>
    </location>
</feature>
<dbReference type="InterPro" id="IPR057456">
    <property type="entry name" value="Znf_C17orf113"/>
</dbReference>
<dbReference type="SMART" id="SM00409">
    <property type="entry name" value="IG"/>
    <property type="match status" value="4"/>
</dbReference>
<evidence type="ECO:0000259" key="3">
    <source>
        <dbReference type="PROSITE" id="PS50835"/>
    </source>
</evidence>
<dbReference type="Proteomes" id="UP000225706">
    <property type="component" value="Unassembled WGS sequence"/>
</dbReference>
<dbReference type="Pfam" id="PF13927">
    <property type="entry name" value="Ig_3"/>
    <property type="match status" value="3"/>
</dbReference>
<feature type="region of interest" description="Disordered" evidence="2">
    <location>
        <begin position="356"/>
        <end position="395"/>
    </location>
</feature>
<sequence>MVQGRNQGQVAVLYQLQIELVRFLLLARESKGPSPSLFGSTDGGSVTWYEPTPAKTTSDQNEVLPPGKLQVYEGSSAVLQWNYSLTSDIVATLITFKGATIVSIKSDGKAGDVSANFTERFSVLSSTKQTASLSISHVIFADDKANGEFTCEVLTLNNERWKRAIQVQVLAPVKITDQVRGDQVVPKGGDLHLFCKVTGRPAPNITWTRVPTGVSTEIKHYGPTWDFTNINVTDSGTYSCVADNKVEDPVRGQAVKVIVVAPVKITDQVRGDQVVPKGGDLHLFCKVTGRPAPNITWTRVPTGVSTEIKHYGPTWDFTNINVTDSGTYSCVADNKVEDPVRGQAVKVIVVENKANHCNDSDESSPFKPTESISEDTDHASSSPQSSETPEPDRGPLAEEMKYFIHASFGNSVDKSVHCHSFYTCQGSRCSSVTQSEMNRLRATSQKDRFQHQWILDKKLSFCEKTGLNWLVYVEGRGMFCLLCRKHDAMNLQNKSKNFNPEPAIRFKRKSVEEHSTSQQHKATVSAELLRRVSVFQKEFEEREKTKEDVYFNAFLALYWIAKEEIANTKFTSLLEVVERVGSSNMKFFQHRSGGSVREMFLLMGEMVKSEVVKKAQQASFMGLLIDEVMDIAQREQLVSFSRYGDQDTYEVKTDFLAKRDVNRIKKASRTRWLSTESTVDGIFLNFVPLIQTLQIYSNDSDPVAINLITEIKSKKFLGAVYLLHEVLPILSHLSRAFQKGNISFAVISPAVEFILEELKNVAEKQLPLECLRRDLAEDGRLHYSGLTRLTAHAETLLRNLTSKYVHALRDNIASPFKDSLPILIAFKIFDPIVVPPKSDQSFSEYGDKEIKILAEYLYQLKTGESKVQDTEKLICEWRKFKYRILKLKSEMPADVVKPPKNKELTSQLPTDWLLHHMLSNQSTYRHFVPELLRLAEVCMSLPVSNAWPERGASAVKQLKTRLRSSLKSDILESLMHIAINGPGVQECNSLVKKAVKEWHVKARGKIAKSIPPSATSSNCPTVSNAAVQVDMLPPLALDVPEQVNAMGDVIAAKDLEKEANSIISTLKLPDISDHMDDAHSDYDSDIESDSDSTVAAHVSISATHDEYIVVVGESVTLNCKAKGNPLPSYTWTPCGQDQVCNKNTFVIPQVSKDANYTCEAANEYSNDSKSYRVFIGGSLINVTLFSESESCANGGYDLASLLKRLSEMMNKVFTGTPSYESVQLIDVRCGSVIVDLALKFNIPTKEQTVITILRNAAVVGRLEDFSVRRFNENAVGPTTPSSSLDESSELQNETKAVFGSVAALAAAGILVWWACRKRLLNRKGTEGVAIRGSTNRKSSNERRGNTNIAIELPKPSQSHYMALDDRSRSQAIANTIQNNSPHRAEQISEYTSLNPYTRSWEISREHVTIKQIVGKGAFGQVAKATAVGLQGRPKKALVAGKMLKVVSGQGASVPSSDIDSSESGVKLYDEHFSQLDEVASVTSSVVQGILSNGDILSSTNNEIINDTSSEIINNTSSDIINDKASAGNGEVILVNEIANEPNANSENSTLPNVDEPQDWGSIVDSQDVNMSPASGQRKRPSTSSTPRRRPAKRTPGTPQLPVGPSAATRVNASRAAKKKS</sequence>
<dbReference type="Gene3D" id="3.30.200.20">
    <property type="entry name" value="Phosphorylase Kinase, domain 1"/>
    <property type="match status" value="1"/>
</dbReference>
<dbReference type="OrthoDB" id="5989927at2759"/>
<proteinExistence type="predicted"/>
<feature type="compositionally biased region" description="Polar residues" evidence="2">
    <location>
        <begin position="1563"/>
        <end position="1574"/>
    </location>
</feature>
<keyword evidence="1" id="KW-0393">Immunoglobulin domain</keyword>
<dbReference type="InterPro" id="IPR036179">
    <property type="entry name" value="Ig-like_dom_sf"/>
</dbReference>
<feature type="compositionally biased region" description="Polar residues" evidence="2">
    <location>
        <begin position="1541"/>
        <end position="1551"/>
    </location>
</feature>
<dbReference type="EMBL" id="LSMT01000821">
    <property type="protein sequence ID" value="PFX14204.1"/>
    <property type="molecule type" value="Genomic_DNA"/>
</dbReference>
<gene>
    <name evidence="4" type="ORF">AWC38_SpisGene21659</name>
</gene>
<reference evidence="5" key="1">
    <citation type="journal article" date="2017" name="bioRxiv">
        <title>Comparative analysis of the genomes of Stylophora pistillata and Acropora digitifera provides evidence for extensive differences between species of corals.</title>
        <authorList>
            <person name="Voolstra C.R."/>
            <person name="Li Y."/>
            <person name="Liew Y.J."/>
            <person name="Baumgarten S."/>
            <person name="Zoccola D."/>
            <person name="Flot J.-F."/>
            <person name="Tambutte S."/>
            <person name="Allemand D."/>
            <person name="Aranda M."/>
        </authorList>
    </citation>
    <scope>NUCLEOTIDE SEQUENCE [LARGE SCALE GENOMIC DNA]</scope>
</reference>
<dbReference type="Gene3D" id="2.60.40.10">
    <property type="entry name" value="Immunoglobulins"/>
    <property type="match status" value="4"/>
</dbReference>
<keyword evidence="5" id="KW-1185">Reference proteome</keyword>
<evidence type="ECO:0000313" key="4">
    <source>
        <dbReference type="EMBL" id="PFX14204.1"/>
    </source>
</evidence>
<dbReference type="CDD" id="cd00096">
    <property type="entry name" value="Ig"/>
    <property type="match status" value="2"/>
</dbReference>
<dbReference type="SUPFAM" id="SSF48726">
    <property type="entry name" value="Immunoglobulin"/>
    <property type="match status" value="3"/>
</dbReference>
<dbReference type="STRING" id="50429.A0A2B4R780"/>
<dbReference type="InterPro" id="IPR013783">
    <property type="entry name" value="Ig-like_fold"/>
</dbReference>
<feature type="domain" description="Ig-like" evidence="3">
    <location>
        <begin position="1096"/>
        <end position="1174"/>
    </location>
</feature>
<dbReference type="PANTHER" id="PTHR46880">
    <property type="entry name" value="RAS-ASSOCIATING DOMAIN-CONTAINING PROTEIN"/>
    <property type="match status" value="1"/>
</dbReference>
<organism evidence="4 5">
    <name type="scientific">Stylophora pistillata</name>
    <name type="common">Smooth cauliflower coral</name>
    <dbReference type="NCBI Taxonomy" id="50429"/>
    <lineage>
        <taxon>Eukaryota</taxon>
        <taxon>Metazoa</taxon>
        <taxon>Cnidaria</taxon>
        <taxon>Anthozoa</taxon>
        <taxon>Hexacorallia</taxon>
        <taxon>Scleractinia</taxon>
        <taxon>Astrocoeniina</taxon>
        <taxon>Pocilloporidae</taxon>
        <taxon>Stylophora</taxon>
    </lineage>
</organism>
<evidence type="ECO:0000256" key="2">
    <source>
        <dbReference type="SAM" id="MobiDB-lite"/>
    </source>
</evidence>
<dbReference type="PROSITE" id="PS50835">
    <property type="entry name" value="IG_LIKE"/>
    <property type="match status" value="3"/>
</dbReference>
<evidence type="ECO:0000256" key="1">
    <source>
        <dbReference type="ARBA" id="ARBA00023319"/>
    </source>
</evidence>
<dbReference type="SUPFAM" id="SSF56112">
    <property type="entry name" value="Protein kinase-like (PK-like)"/>
    <property type="match status" value="1"/>
</dbReference>
<accession>A0A2B4R780</accession>